<proteinExistence type="predicted"/>
<feature type="region of interest" description="Disordered" evidence="1">
    <location>
        <begin position="35"/>
        <end position="57"/>
    </location>
</feature>
<dbReference type="Proteomes" id="UP000691718">
    <property type="component" value="Unassembled WGS sequence"/>
</dbReference>
<dbReference type="AlphaFoldDB" id="A0A8S3WXC3"/>
<feature type="compositionally biased region" description="Basic and acidic residues" evidence="1">
    <location>
        <begin position="48"/>
        <end position="57"/>
    </location>
</feature>
<keyword evidence="3" id="KW-1185">Reference proteome</keyword>
<organism evidence="2 3">
    <name type="scientific">Parnassius apollo</name>
    <name type="common">Apollo butterfly</name>
    <name type="synonym">Papilio apollo</name>
    <dbReference type="NCBI Taxonomy" id="110799"/>
    <lineage>
        <taxon>Eukaryota</taxon>
        <taxon>Metazoa</taxon>
        <taxon>Ecdysozoa</taxon>
        <taxon>Arthropoda</taxon>
        <taxon>Hexapoda</taxon>
        <taxon>Insecta</taxon>
        <taxon>Pterygota</taxon>
        <taxon>Neoptera</taxon>
        <taxon>Endopterygota</taxon>
        <taxon>Lepidoptera</taxon>
        <taxon>Glossata</taxon>
        <taxon>Ditrysia</taxon>
        <taxon>Papilionoidea</taxon>
        <taxon>Papilionidae</taxon>
        <taxon>Parnassiinae</taxon>
        <taxon>Parnassini</taxon>
        <taxon>Parnassius</taxon>
        <taxon>Parnassius</taxon>
    </lineage>
</organism>
<protein>
    <submittedName>
        <fullName evidence="2">(apollo) hypothetical protein</fullName>
    </submittedName>
</protein>
<dbReference type="OrthoDB" id="6929909at2759"/>
<reference evidence="2" key="1">
    <citation type="submission" date="2021-04" db="EMBL/GenBank/DDBJ databases">
        <authorList>
            <person name="Tunstrom K."/>
        </authorList>
    </citation>
    <scope>NUCLEOTIDE SEQUENCE</scope>
</reference>
<evidence type="ECO:0000313" key="2">
    <source>
        <dbReference type="EMBL" id="CAG4986728.1"/>
    </source>
</evidence>
<name>A0A8S3WXC3_PARAO</name>
<dbReference type="EMBL" id="CAJQZP010000816">
    <property type="protein sequence ID" value="CAG4986728.1"/>
    <property type="molecule type" value="Genomic_DNA"/>
</dbReference>
<evidence type="ECO:0000256" key="1">
    <source>
        <dbReference type="SAM" id="MobiDB-lite"/>
    </source>
</evidence>
<sequence>MADQNESIVRNYYKITKLGENKSAYRRPLHQAVIEEHPELTGEPDFNTQHDTHRNRQDAPLPAANELHSFWSGIWSIPVHHNTEAEWLKSDSEVTDSITPMAFEQIPLEVFVHILKKP</sequence>
<comment type="caution">
    <text evidence="2">The sequence shown here is derived from an EMBL/GenBank/DDBJ whole genome shotgun (WGS) entry which is preliminary data.</text>
</comment>
<accession>A0A8S3WXC3</accession>
<gene>
    <name evidence="2" type="ORF">PAPOLLO_LOCUS11303</name>
</gene>
<evidence type="ECO:0000313" key="3">
    <source>
        <dbReference type="Proteomes" id="UP000691718"/>
    </source>
</evidence>